<dbReference type="Pfam" id="PF00561">
    <property type="entry name" value="Abhydrolase_1"/>
    <property type="match status" value="1"/>
</dbReference>
<feature type="region of interest" description="Disordered" evidence="2">
    <location>
        <begin position="1"/>
        <end position="23"/>
    </location>
</feature>
<dbReference type="SUPFAM" id="SSF53474">
    <property type="entry name" value="alpha/beta-Hydrolases"/>
    <property type="match status" value="1"/>
</dbReference>
<dbReference type="PRINTS" id="PR00111">
    <property type="entry name" value="ABHYDROLASE"/>
</dbReference>
<dbReference type="GO" id="GO:0005811">
    <property type="term" value="C:lipid droplet"/>
    <property type="evidence" value="ECO:0007669"/>
    <property type="project" value="TreeGrafter"/>
</dbReference>
<evidence type="ECO:0000313" key="5">
    <source>
        <dbReference type="WBParaSite" id="scf7180000421419.g6875"/>
    </source>
</evidence>
<reference evidence="5" key="1">
    <citation type="submission" date="2022-11" db="UniProtKB">
        <authorList>
            <consortium name="WormBaseParasite"/>
        </authorList>
    </citation>
    <scope>IDENTIFICATION</scope>
</reference>
<evidence type="ECO:0000256" key="1">
    <source>
        <dbReference type="ARBA" id="ARBA00038097"/>
    </source>
</evidence>
<dbReference type="Proteomes" id="UP000887560">
    <property type="component" value="Unplaced"/>
</dbReference>
<evidence type="ECO:0000313" key="4">
    <source>
        <dbReference type="Proteomes" id="UP000887560"/>
    </source>
</evidence>
<keyword evidence="4" id="KW-1185">Reference proteome</keyword>
<dbReference type="PANTHER" id="PTHR42886">
    <property type="entry name" value="RE40534P-RELATED"/>
    <property type="match status" value="1"/>
</dbReference>
<feature type="compositionally biased region" description="Low complexity" evidence="2">
    <location>
        <begin position="10"/>
        <end position="23"/>
    </location>
</feature>
<dbReference type="WBParaSite" id="scf7180000421419.g6875">
    <property type="protein sequence ID" value="scf7180000421419.g6875"/>
    <property type="gene ID" value="scf7180000421419.g6875"/>
</dbReference>
<accession>A0A915NZ00</accession>
<evidence type="ECO:0000259" key="3">
    <source>
        <dbReference type="Pfam" id="PF00561"/>
    </source>
</evidence>
<evidence type="ECO:0000256" key="2">
    <source>
        <dbReference type="SAM" id="MobiDB-lite"/>
    </source>
</evidence>
<dbReference type="GO" id="GO:0042171">
    <property type="term" value="F:lysophosphatidic acid acyltransferase activity"/>
    <property type="evidence" value="ECO:0007669"/>
    <property type="project" value="TreeGrafter"/>
</dbReference>
<name>A0A915NZ00_9BILA</name>
<dbReference type="InterPro" id="IPR029058">
    <property type="entry name" value="AB_hydrolase_fold"/>
</dbReference>
<dbReference type="PANTHER" id="PTHR42886:SF29">
    <property type="entry name" value="PUMMELIG, ISOFORM A"/>
    <property type="match status" value="1"/>
</dbReference>
<proteinExistence type="inferred from homology"/>
<dbReference type="AlphaFoldDB" id="A0A915NZ00"/>
<sequence length="372" mass="41637">MAIFNEGDIQDSSTLSPQQQQPSSPFRIIETINNECQSTGGLPLHIASGPEPVGEGLGFDGVEHQPENWKGLKLVYLEGLLPLLRENLFRSVATLTAKLTAESSESKCPFVLVHGFAAGIGIWAACLDELCKKRTVHAFDILGFARSSRPMFSEDPTLAELEFVQSIEDWRRAMGIEKMILVGHSFGGYLASSYALEHPSRIRHLVLVDPWGFPERPHVEQRHIPVWMRSRLVRTLRSDLGIRYSNQDPDAIFEYIYQCNALNPTGEIAFSSMTKHYGWARRPMINRFNGIDPSVPVTFIWGGKSWMDPDPSYEIQARRQDTSYVDVQIVSCAGHHVYADAPVEFCRLLSQISDTVDADADLPDSPESSSNE</sequence>
<dbReference type="Gene3D" id="3.40.50.1820">
    <property type="entry name" value="alpha/beta hydrolase"/>
    <property type="match status" value="1"/>
</dbReference>
<protein>
    <submittedName>
        <fullName evidence="5">AB hydrolase-1 domain-containing protein</fullName>
    </submittedName>
</protein>
<dbReference type="GO" id="GO:0055088">
    <property type="term" value="P:lipid homeostasis"/>
    <property type="evidence" value="ECO:0007669"/>
    <property type="project" value="TreeGrafter"/>
</dbReference>
<comment type="similarity">
    <text evidence="1">Belongs to the peptidase S33 family. ABHD4/ABHD5 subfamily.</text>
</comment>
<feature type="domain" description="AB hydrolase-1" evidence="3">
    <location>
        <begin position="109"/>
        <end position="342"/>
    </location>
</feature>
<dbReference type="GO" id="GO:0005739">
    <property type="term" value="C:mitochondrion"/>
    <property type="evidence" value="ECO:0007669"/>
    <property type="project" value="TreeGrafter"/>
</dbReference>
<dbReference type="GO" id="GO:0006654">
    <property type="term" value="P:phosphatidic acid biosynthetic process"/>
    <property type="evidence" value="ECO:0007669"/>
    <property type="project" value="TreeGrafter"/>
</dbReference>
<dbReference type="GO" id="GO:0052689">
    <property type="term" value="F:carboxylic ester hydrolase activity"/>
    <property type="evidence" value="ECO:0007669"/>
    <property type="project" value="TreeGrafter"/>
</dbReference>
<organism evidence="4 5">
    <name type="scientific">Meloidogyne floridensis</name>
    <dbReference type="NCBI Taxonomy" id="298350"/>
    <lineage>
        <taxon>Eukaryota</taxon>
        <taxon>Metazoa</taxon>
        <taxon>Ecdysozoa</taxon>
        <taxon>Nematoda</taxon>
        <taxon>Chromadorea</taxon>
        <taxon>Rhabditida</taxon>
        <taxon>Tylenchina</taxon>
        <taxon>Tylenchomorpha</taxon>
        <taxon>Tylenchoidea</taxon>
        <taxon>Meloidogynidae</taxon>
        <taxon>Meloidogyninae</taxon>
        <taxon>Meloidogyne</taxon>
    </lineage>
</organism>
<dbReference type="InterPro" id="IPR000073">
    <property type="entry name" value="AB_hydrolase_1"/>
</dbReference>